<dbReference type="SUPFAM" id="SSF52540">
    <property type="entry name" value="P-loop containing nucleoside triphosphate hydrolases"/>
    <property type="match status" value="2"/>
</dbReference>
<protein>
    <recommendedName>
        <fullName evidence="2 8">GTPase Der</fullName>
    </recommendedName>
    <alternativeName>
        <fullName evidence="7 8">GTP-binding protein EngA</fullName>
    </alternativeName>
</protein>
<comment type="subunit">
    <text evidence="8">Associates with the 50S ribosomal subunit.</text>
</comment>
<evidence type="ECO:0000256" key="9">
    <source>
        <dbReference type="PROSITE-ProRule" id="PRU01049"/>
    </source>
</evidence>
<evidence type="ECO:0000259" key="11">
    <source>
        <dbReference type="PROSITE" id="PS51712"/>
    </source>
</evidence>
<sequence length="479" mass="53048">MPHPTPPLLPESTTPDDGIPIEQLSDLVDELPPALQPPQPLPSVVILGRPNVGKSTLFNKLVGRRQAIVGDEPGITRDRHYGVVEWLGRSFELVDTGGIVPDEEAIIPANIFKQASRAIGEADLLLWVVDAREGITPLDEELARHLHTTGKPVFVVANKVESDQVRTAAGEFYRFGFDQLFPVSAEHGTGTAELLDEILAVTNAPAAAPPRPERIRVAVIGRPNVGKSSLVNAILGEERVIVSPIPGTTRDAIDTDLIHNGRPFTLIDTAGIRRKGRTTAMAEKLSVIMARKALARTDVAILLLDAVEGPTHLDEVIAGYALESGTSILIALNKWDLVEKDTHTARLYERQLRERVKFLDYAPAVFVSALTGQRVTRLLDLAARAYDARYRRIPTGELNRFFAEYLETPRATLPSNTPVKVHYVTQARSVPPTFVLFTNTTEKLHFSYVRYVENRLRENFDFFATPLRIVSRPRTAKKR</sequence>
<dbReference type="InterPro" id="IPR027417">
    <property type="entry name" value="P-loop_NTPase"/>
</dbReference>
<dbReference type="CDD" id="cd01895">
    <property type="entry name" value="EngA2"/>
    <property type="match status" value="1"/>
</dbReference>
<dbReference type="InterPro" id="IPR006073">
    <property type="entry name" value="GTP-bd"/>
</dbReference>
<dbReference type="NCBIfam" id="TIGR03594">
    <property type="entry name" value="GTPase_EngA"/>
    <property type="match status" value="1"/>
</dbReference>
<evidence type="ECO:0000256" key="4">
    <source>
        <dbReference type="ARBA" id="ARBA00022737"/>
    </source>
</evidence>
<feature type="binding site" evidence="8">
    <location>
        <begin position="221"/>
        <end position="228"/>
    </location>
    <ligand>
        <name>GTP</name>
        <dbReference type="ChEBI" id="CHEBI:37565"/>
        <label>2</label>
    </ligand>
</feature>
<feature type="binding site" evidence="8">
    <location>
        <begin position="333"/>
        <end position="336"/>
    </location>
    <ligand>
        <name>GTP</name>
        <dbReference type="ChEBI" id="CHEBI:37565"/>
        <label>2</label>
    </ligand>
</feature>
<feature type="binding site" evidence="8">
    <location>
        <begin position="158"/>
        <end position="161"/>
    </location>
    <ligand>
        <name>GTP</name>
        <dbReference type="ChEBI" id="CHEBI:37565"/>
        <label>1</label>
    </ligand>
</feature>
<accession>A0ABX8AWR2</accession>
<feature type="binding site" evidence="8">
    <location>
        <begin position="48"/>
        <end position="55"/>
    </location>
    <ligand>
        <name>GTP</name>
        <dbReference type="ChEBI" id="CHEBI:37565"/>
        <label>1</label>
    </ligand>
</feature>
<evidence type="ECO:0000256" key="2">
    <source>
        <dbReference type="ARBA" id="ARBA00020953"/>
    </source>
</evidence>
<dbReference type="InterPro" id="IPR005225">
    <property type="entry name" value="Small_GTP-bd"/>
</dbReference>
<evidence type="ECO:0000256" key="6">
    <source>
        <dbReference type="ARBA" id="ARBA00023134"/>
    </source>
</evidence>
<gene>
    <name evidence="8 12" type="primary">der</name>
    <name evidence="12" type="ORF">J8C05_06980</name>
</gene>
<keyword evidence="6 8" id="KW-0342">GTP-binding</keyword>
<dbReference type="PROSITE" id="PS51712">
    <property type="entry name" value="G_ENGA"/>
    <property type="match status" value="2"/>
</dbReference>
<evidence type="ECO:0000313" key="13">
    <source>
        <dbReference type="Proteomes" id="UP000677668"/>
    </source>
</evidence>
<dbReference type="PANTHER" id="PTHR43834:SF6">
    <property type="entry name" value="GTPASE DER"/>
    <property type="match status" value="1"/>
</dbReference>
<evidence type="ECO:0000256" key="7">
    <source>
        <dbReference type="ARBA" id="ARBA00032345"/>
    </source>
</evidence>
<keyword evidence="3 8" id="KW-0690">Ribosome biogenesis</keyword>
<feature type="domain" description="EngA-type G" evidence="11">
    <location>
        <begin position="42"/>
        <end position="206"/>
    </location>
</feature>
<evidence type="ECO:0000313" key="12">
    <source>
        <dbReference type="EMBL" id="QUV93124.1"/>
    </source>
</evidence>
<dbReference type="Pfam" id="PF01926">
    <property type="entry name" value="MMR_HSR1"/>
    <property type="match status" value="2"/>
</dbReference>
<dbReference type="PRINTS" id="PR00326">
    <property type="entry name" value="GTP1OBG"/>
</dbReference>
<dbReference type="InterPro" id="IPR015946">
    <property type="entry name" value="KH_dom-like_a/b"/>
</dbReference>
<feature type="binding site" evidence="8">
    <location>
        <begin position="95"/>
        <end position="99"/>
    </location>
    <ligand>
        <name>GTP</name>
        <dbReference type="ChEBI" id="CHEBI:37565"/>
        <label>1</label>
    </ligand>
</feature>
<comment type="similarity">
    <text evidence="1 8 9 10">Belongs to the TRAFAC class TrmE-Era-EngA-EngB-Septin-like GTPase superfamily. EngA (Der) GTPase family.</text>
</comment>
<dbReference type="InterPro" id="IPR032859">
    <property type="entry name" value="KH_dom-like"/>
</dbReference>
<proteinExistence type="inferred from homology"/>
<dbReference type="Pfam" id="PF14714">
    <property type="entry name" value="KH_dom-like"/>
    <property type="match status" value="1"/>
</dbReference>
<reference evidence="12 13" key="1">
    <citation type="submission" date="2021-03" db="EMBL/GenBank/DDBJ databases">
        <title>Genomic and phenotypic characterization of Chloracidobacterium isolates provides evidence for multiple species.</title>
        <authorList>
            <person name="Saini M.K."/>
            <person name="Costas A.M.G."/>
            <person name="Tank M."/>
            <person name="Bryant D.A."/>
        </authorList>
    </citation>
    <scope>NUCLEOTIDE SEQUENCE [LARGE SCALE GENOMIC DNA]</scope>
    <source>
        <strain evidence="12 13">N</strain>
    </source>
</reference>
<organism evidence="12 13">
    <name type="scientific">Chloracidobacterium sp. N</name>
    <dbReference type="NCBI Taxonomy" id="2821540"/>
    <lineage>
        <taxon>Bacteria</taxon>
        <taxon>Pseudomonadati</taxon>
        <taxon>Acidobacteriota</taxon>
        <taxon>Terriglobia</taxon>
        <taxon>Terriglobales</taxon>
        <taxon>Acidobacteriaceae</taxon>
        <taxon>Chloracidobacterium</taxon>
        <taxon>Chloracidobacterium aggregatum</taxon>
    </lineage>
</organism>
<dbReference type="Gene3D" id="3.40.50.300">
    <property type="entry name" value="P-loop containing nucleotide triphosphate hydrolases"/>
    <property type="match status" value="2"/>
</dbReference>
<evidence type="ECO:0000256" key="1">
    <source>
        <dbReference type="ARBA" id="ARBA00008279"/>
    </source>
</evidence>
<dbReference type="InterPro" id="IPR016484">
    <property type="entry name" value="GTPase_Der"/>
</dbReference>
<comment type="function">
    <text evidence="8 10">GTPase that plays an essential role in the late steps of ribosome biogenesis.</text>
</comment>
<keyword evidence="5 8" id="KW-0547">Nucleotide-binding</keyword>
<keyword evidence="4 10" id="KW-0677">Repeat</keyword>
<dbReference type="CDD" id="cd01894">
    <property type="entry name" value="EngA1"/>
    <property type="match status" value="1"/>
</dbReference>
<evidence type="ECO:0000256" key="10">
    <source>
        <dbReference type="RuleBase" id="RU004481"/>
    </source>
</evidence>
<evidence type="ECO:0000256" key="8">
    <source>
        <dbReference type="HAMAP-Rule" id="MF_00195"/>
    </source>
</evidence>
<dbReference type="NCBIfam" id="TIGR00231">
    <property type="entry name" value="small_GTP"/>
    <property type="match status" value="2"/>
</dbReference>
<dbReference type="Proteomes" id="UP000677668">
    <property type="component" value="Chromosome 1"/>
</dbReference>
<dbReference type="RefSeq" id="WP_211421535.1">
    <property type="nucleotide sequence ID" value="NZ_CP072642.1"/>
</dbReference>
<dbReference type="PIRSF" id="PIRSF006485">
    <property type="entry name" value="GTP-binding_EngA"/>
    <property type="match status" value="1"/>
</dbReference>
<dbReference type="InterPro" id="IPR031166">
    <property type="entry name" value="G_ENGA"/>
</dbReference>
<dbReference type="PANTHER" id="PTHR43834">
    <property type="entry name" value="GTPASE DER"/>
    <property type="match status" value="1"/>
</dbReference>
<dbReference type="Gene3D" id="3.30.300.20">
    <property type="match status" value="1"/>
</dbReference>
<feature type="domain" description="EngA-type G" evidence="11">
    <location>
        <begin position="215"/>
        <end position="390"/>
    </location>
</feature>
<evidence type="ECO:0000256" key="3">
    <source>
        <dbReference type="ARBA" id="ARBA00022517"/>
    </source>
</evidence>
<keyword evidence="13" id="KW-1185">Reference proteome</keyword>
<name>A0ABX8AWR2_9BACT</name>
<dbReference type="HAMAP" id="MF_00195">
    <property type="entry name" value="GTPase_Der"/>
    <property type="match status" value="1"/>
</dbReference>
<feature type="binding site" evidence="8">
    <location>
        <begin position="268"/>
        <end position="272"/>
    </location>
    <ligand>
        <name>GTP</name>
        <dbReference type="ChEBI" id="CHEBI:37565"/>
        <label>2</label>
    </ligand>
</feature>
<dbReference type="EMBL" id="CP072642">
    <property type="protein sequence ID" value="QUV93124.1"/>
    <property type="molecule type" value="Genomic_DNA"/>
</dbReference>
<evidence type="ECO:0000256" key="5">
    <source>
        <dbReference type="ARBA" id="ARBA00022741"/>
    </source>
</evidence>